<dbReference type="VEuPathDB" id="FungiDB:Bcin03g04820"/>
<dbReference type="Proteomes" id="UP000001798">
    <property type="component" value="Chromosome 3"/>
</dbReference>
<proteinExistence type="predicted"/>
<keyword evidence="3" id="KW-1185">Reference proteome</keyword>
<gene>
    <name evidence="2" type="ORF">BCIN_03g04820</name>
</gene>
<sequence>MADSSIEVLRKRKSDSGVDTSTDLPATITGLSVTTTVAKRSKMVIGVNTLISDELIATNESEVDVDRIYHQPTVSDVEDPNVGASEELSKDEFDDELGDEYSYEDENIHGAGDSGSREYGVEGREITIQQDGTDNVAKLRLFLTKDDEFADWLHMIHVNCTVDGKRIGHAFGQYICREEIREDFWSEMEAPSRELSLVAFKLFDRYGYLNGHLKNHCVQKGTGVWGDELDFGSLFILEHVEVTERKWRRKGLGRAMVGDLVKKAEVLHKPSPLNTPEDNMFEDMFWFGRNKERERRAKIHIISMPGYLRHDVEPQYEGKSEPEQHEINSRAIDSAISFHRSLGFRRIGASSYFGLSPDPNHKSHSLAIQDDFDPPKPPSTPAEEPELVVITIPGEEESFRTSAYGKELEKKGLEKLRKKLTPLNFAAVSLPDVELLEFYKTFQIEDEKEWKQVDHLDNTLLHIAACQFKLQSVQWLMDNVNDKQSLTSARNIDGYTPLEALQYKLNVIRTRREHGIMTIVIADNFAGFTSDATRCQFLLMTGSMPTKLSDTQLLLQLKCGCTCGECIGGFLSPRMKLALLFQAETYHDSLNDSIHMSLGEDGVDWLWLQEDLVEHVHPDLQRNFKTNKSLRQGFANMFNYIAICLKANKPPTRKNVLRVWEDTSEWPPVTCNYLQWGGTLENKIEAVLEKVLEGAHAQNEIFGDGEFMNCMEEEVERLKICRNDHEYGFVAKSCGLPERNTNPSGRLESMFQRMLSGMQ</sequence>
<evidence type="ECO:0000256" key="1">
    <source>
        <dbReference type="SAM" id="MobiDB-lite"/>
    </source>
</evidence>
<reference evidence="2 3" key="2">
    <citation type="journal article" date="2012" name="Eukaryot. Cell">
        <title>Genome update of Botrytis cinerea strains B05.10 and T4.</title>
        <authorList>
            <person name="Staats M."/>
            <person name="van Kan J.A."/>
        </authorList>
    </citation>
    <scope>NUCLEOTIDE SEQUENCE [LARGE SCALE GENOMIC DNA]</scope>
    <source>
        <strain evidence="2 3">B05.10</strain>
    </source>
</reference>
<dbReference type="EMBL" id="CP009807">
    <property type="protein sequence ID" value="ATZ48245.1"/>
    <property type="molecule type" value="Genomic_DNA"/>
</dbReference>
<dbReference type="OrthoDB" id="508139at2759"/>
<feature type="region of interest" description="Disordered" evidence="1">
    <location>
        <begin position="1"/>
        <end position="23"/>
    </location>
</feature>
<accession>A0A384JCA4</accession>
<feature type="region of interest" description="Disordered" evidence="1">
    <location>
        <begin position="363"/>
        <end position="383"/>
    </location>
</feature>
<name>A0A384JCA4_BOTFB</name>
<reference evidence="2 3" key="3">
    <citation type="journal article" date="2017" name="Mol. Plant Pathol.">
        <title>A gapless genome sequence of the fungus Botrytis cinerea.</title>
        <authorList>
            <person name="Van Kan J.A."/>
            <person name="Stassen J.H."/>
            <person name="Mosbach A."/>
            <person name="Van Der Lee T.A."/>
            <person name="Faino L."/>
            <person name="Farmer A.D."/>
            <person name="Papasotiriou D.G."/>
            <person name="Zhou S."/>
            <person name="Seidl M.F."/>
            <person name="Cottam E."/>
            <person name="Edel D."/>
            <person name="Hahn M."/>
            <person name="Schwartz D.C."/>
            <person name="Dietrich R.A."/>
            <person name="Widdison S."/>
            <person name="Scalliet G."/>
        </authorList>
    </citation>
    <scope>NUCLEOTIDE SEQUENCE [LARGE SCALE GENOMIC DNA]</scope>
    <source>
        <strain evidence="2 3">B05.10</strain>
    </source>
</reference>
<evidence type="ECO:0000313" key="2">
    <source>
        <dbReference type="EMBL" id="ATZ48245.1"/>
    </source>
</evidence>
<feature type="region of interest" description="Disordered" evidence="1">
    <location>
        <begin position="72"/>
        <end position="95"/>
    </location>
</feature>
<dbReference type="AlphaFoldDB" id="A0A384JCA4"/>
<evidence type="ECO:0008006" key="4">
    <source>
        <dbReference type="Google" id="ProtNLM"/>
    </source>
</evidence>
<dbReference type="RefSeq" id="XP_024547747.1">
    <property type="nucleotide sequence ID" value="XM_024691974.1"/>
</dbReference>
<reference evidence="2 3" key="1">
    <citation type="journal article" date="2011" name="PLoS Genet.">
        <title>Genomic analysis of the necrotrophic fungal pathogens Sclerotinia sclerotiorum and Botrytis cinerea.</title>
        <authorList>
            <person name="Amselem J."/>
            <person name="Cuomo C.A."/>
            <person name="van Kan J.A."/>
            <person name="Viaud M."/>
            <person name="Benito E.P."/>
            <person name="Couloux A."/>
            <person name="Coutinho P.M."/>
            <person name="de Vries R.P."/>
            <person name="Dyer P.S."/>
            <person name="Fillinger S."/>
            <person name="Fournier E."/>
            <person name="Gout L."/>
            <person name="Hahn M."/>
            <person name="Kohn L."/>
            <person name="Lapalu N."/>
            <person name="Plummer K.M."/>
            <person name="Pradier J.M."/>
            <person name="Quevillon E."/>
            <person name="Sharon A."/>
            <person name="Simon A."/>
            <person name="ten Have A."/>
            <person name="Tudzynski B."/>
            <person name="Tudzynski P."/>
            <person name="Wincker P."/>
            <person name="Andrew M."/>
            <person name="Anthouard V."/>
            <person name="Beever R.E."/>
            <person name="Beffa R."/>
            <person name="Benoit I."/>
            <person name="Bouzid O."/>
            <person name="Brault B."/>
            <person name="Chen Z."/>
            <person name="Choquer M."/>
            <person name="Collemare J."/>
            <person name="Cotton P."/>
            <person name="Danchin E.G."/>
            <person name="Da Silva C."/>
            <person name="Gautier A."/>
            <person name="Giraud C."/>
            <person name="Giraud T."/>
            <person name="Gonzalez C."/>
            <person name="Grossetete S."/>
            <person name="Guldener U."/>
            <person name="Henrissat B."/>
            <person name="Howlett B.J."/>
            <person name="Kodira C."/>
            <person name="Kretschmer M."/>
            <person name="Lappartient A."/>
            <person name="Leroch M."/>
            <person name="Levis C."/>
            <person name="Mauceli E."/>
            <person name="Neuveglise C."/>
            <person name="Oeser B."/>
            <person name="Pearson M."/>
            <person name="Poulain J."/>
            <person name="Poussereau N."/>
            <person name="Quesneville H."/>
            <person name="Rascle C."/>
            <person name="Schumacher J."/>
            <person name="Segurens B."/>
            <person name="Sexton A."/>
            <person name="Silva E."/>
            <person name="Sirven C."/>
            <person name="Soanes D.M."/>
            <person name="Talbot N.J."/>
            <person name="Templeton M."/>
            <person name="Yandava C."/>
            <person name="Yarden O."/>
            <person name="Zeng Q."/>
            <person name="Rollins J.A."/>
            <person name="Lebrun M.H."/>
            <person name="Dickman M."/>
        </authorList>
    </citation>
    <scope>NUCLEOTIDE SEQUENCE [LARGE SCALE GENOMIC DNA]</scope>
    <source>
        <strain evidence="2 3">B05.10</strain>
    </source>
</reference>
<protein>
    <recommendedName>
        <fullName evidence="4">Ankyrin repeat family protein</fullName>
    </recommendedName>
</protein>
<dbReference type="GeneID" id="5441387"/>
<evidence type="ECO:0000313" key="3">
    <source>
        <dbReference type="Proteomes" id="UP000001798"/>
    </source>
</evidence>
<organism evidence="2 3">
    <name type="scientific">Botryotinia fuckeliana (strain B05.10)</name>
    <name type="common">Noble rot fungus</name>
    <name type="synonym">Botrytis cinerea</name>
    <dbReference type="NCBI Taxonomy" id="332648"/>
    <lineage>
        <taxon>Eukaryota</taxon>
        <taxon>Fungi</taxon>
        <taxon>Dikarya</taxon>
        <taxon>Ascomycota</taxon>
        <taxon>Pezizomycotina</taxon>
        <taxon>Leotiomycetes</taxon>
        <taxon>Helotiales</taxon>
        <taxon>Sclerotiniaceae</taxon>
        <taxon>Botrytis</taxon>
    </lineage>
</organism>
<dbReference type="KEGG" id="bfu:BCIN_03g04820"/>